<reference evidence="2" key="1">
    <citation type="journal article" date="2014" name="Front. Microbiol.">
        <title>High frequency of phylogenetically diverse reductive dehalogenase-homologous genes in deep subseafloor sedimentary metagenomes.</title>
        <authorList>
            <person name="Kawai M."/>
            <person name="Futagami T."/>
            <person name="Toyoda A."/>
            <person name="Takaki Y."/>
            <person name="Nishi S."/>
            <person name="Hori S."/>
            <person name="Arai W."/>
            <person name="Tsubouchi T."/>
            <person name="Morono Y."/>
            <person name="Uchiyama I."/>
            <person name="Ito T."/>
            <person name="Fujiyama A."/>
            <person name="Inagaki F."/>
            <person name="Takami H."/>
        </authorList>
    </citation>
    <scope>NUCLEOTIDE SEQUENCE</scope>
    <source>
        <strain evidence="2">Expedition CK06-06</strain>
    </source>
</reference>
<dbReference type="GO" id="GO:0005198">
    <property type="term" value="F:structural molecule activity"/>
    <property type="evidence" value="ECO:0007669"/>
    <property type="project" value="InterPro"/>
</dbReference>
<accession>X0TMK6</accession>
<dbReference type="AlphaFoldDB" id="X0TMK6"/>
<organism evidence="2">
    <name type="scientific">marine sediment metagenome</name>
    <dbReference type="NCBI Taxonomy" id="412755"/>
    <lineage>
        <taxon>unclassified sequences</taxon>
        <taxon>metagenomes</taxon>
        <taxon>ecological metagenomes</taxon>
    </lineage>
</organism>
<dbReference type="EMBL" id="BARS01016582">
    <property type="protein sequence ID" value="GAF88486.1"/>
    <property type="molecule type" value="Genomic_DNA"/>
</dbReference>
<gene>
    <name evidence="2" type="ORF">S01H1_27258</name>
</gene>
<feature type="domain" description="Flagellin N-terminal" evidence="1">
    <location>
        <begin position="8"/>
        <end position="125"/>
    </location>
</feature>
<protein>
    <recommendedName>
        <fullName evidence="1">Flagellin N-terminal domain-containing protein</fullName>
    </recommendedName>
</protein>
<dbReference type="GO" id="GO:0071973">
    <property type="term" value="P:bacterial-type flagellum-dependent cell motility"/>
    <property type="evidence" value="ECO:0007669"/>
    <property type="project" value="InterPro"/>
</dbReference>
<proteinExistence type="predicted"/>
<evidence type="ECO:0000259" key="1">
    <source>
        <dbReference type="Pfam" id="PF00669"/>
    </source>
</evidence>
<dbReference type="InterPro" id="IPR001029">
    <property type="entry name" value="Flagellin_N"/>
</dbReference>
<comment type="caution">
    <text evidence="2">The sequence shown here is derived from an EMBL/GenBank/DDBJ whole genome shotgun (WGS) entry which is preliminary data.</text>
</comment>
<dbReference type="Pfam" id="PF00669">
    <property type="entry name" value="Flagellin_N"/>
    <property type="match status" value="1"/>
</dbReference>
<feature type="non-terminal residue" evidence="2">
    <location>
        <position position="280"/>
    </location>
</feature>
<dbReference type="PANTHER" id="PTHR42792:SF1">
    <property type="entry name" value="FLAGELLAR HOOK-ASSOCIATED PROTEIN 3"/>
    <property type="match status" value="1"/>
</dbReference>
<dbReference type="NCBIfam" id="TIGR02550">
    <property type="entry name" value="flagell_flgL"/>
    <property type="match status" value="1"/>
</dbReference>
<dbReference type="GO" id="GO:0009424">
    <property type="term" value="C:bacterial-type flagellum hook"/>
    <property type="evidence" value="ECO:0007669"/>
    <property type="project" value="InterPro"/>
</dbReference>
<dbReference type="Gene3D" id="1.20.1330.10">
    <property type="entry name" value="f41 fragment of flagellin, N-terminal domain"/>
    <property type="match status" value="1"/>
</dbReference>
<feature type="non-terminal residue" evidence="2">
    <location>
        <position position="1"/>
    </location>
</feature>
<dbReference type="SUPFAM" id="SSF64518">
    <property type="entry name" value="Phase 1 flagellin"/>
    <property type="match status" value="1"/>
</dbReference>
<evidence type="ECO:0000313" key="2">
    <source>
        <dbReference type="EMBL" id="GAF88486.1"/>
    </source>
</evidence>
<name>X0TMK6_9ZZZZ</name>
<dbReference type="InterPro" id="IPR013384">
    <property type="entry name" value="Flagell_FlgL"/>
</dbReference>
<sequence>GLNSPLKIYKLNEQISSGKRINRPSDDSLDSGKVLDYRNMLSSIDQYKKNVDRGIALLRNTESALAGAEQIFIEAKVVAEQMATGTYSDEQRDMLAAQAEHFFEGLMVVGNTKVGDRYIFSGYKTDTKPFTRDEYYNISYHGDNNQIKFEIQQGTHVSINITGQNVFIDGTNSFEVLKDLRNALKNNDLEAIGEALNVIDDALKQIVRERAIVGIALHAMESSKNILEEFGLQTVELLSNTEDADIVDAFSKLQMREIAFEATLLSTSMITGLSLVNFLY</sequence>
<dbReference type="PANTHER" id="PTHR42792">
    <property type="entry name" value="FLAGELLIN"/>
    <property type="match status" value="1"/>
</dbReference>
<dbReference type="InterPro" id="IPR001492">
    <property type="entry name" value="Flagellin"/>
</dbReference>